<dbReference type="OrthoDB" id="10256906at2759"/>
<evidence type="ECO:0000313" key="2">
    <source>
        <dbReference type="Proteomes" id="UP000053599"/>
    </source>
</evidence>
<proteinExistence type="predicted"/>
<dbReference type="Proteomes" id="UP000053599">
    <property type="component" value="Unassembled WGS sequence"/>
</dbReference>
<dbReference type="EMBL" id="KN846951">
    <property type="protein sequence ID" value="KIV86493.1"/>
    <property type="molecule type" value="Genomic_DNA"/>
</dbReference>
<protein>
    <submittedName>
        <fullName evidence="1">Uncharacterized protein</fullName>
    </submittedName>
</protein>
<sequence>MLVSSDKQHGLLCESENIAKVGSEIPRKRFCWGRRENELRVTLAAQMSSETARPLGWPHRLTGLGCSVRAATPVEEEKKARKTSGSSNGNLRATWFVAVLLKVHPCRSCT</sequence>
<name>A0A0D1ZI34_9EURO</name>
<dbReference type="HOGENOM" id="CLU_2171076_0_0_1"/>
<dbReference type="AlphaFoldDB" id="A0A0D1ZI34"/>
<evidence type="ECO:0000313" key="1">
    <source>
        <dbReference type="EMBL" id="KIV86493.1"/>
    </source>
</evidence>
<accession>A0A0D1ZI34</accession>
<organism evidence="1 2">
    <name type="scientific">Exophiala sideris</name>
    <dbReference type="NCBI Taxonomy" id="1016849"/>
    <lineage>
        <taxon>Eukaryota</taxon>
        <taxon>Fungi</taxon>
        <taxon>Dikarya</taxon>
        <taxon>Ascomycota</taxon>
        <taxon>Pezizomycotina</taxon>
        <taxon>Eurotiomycetes</taxon>
        <taxon>Chaetothyriomycetidae</taxon>
        <taxon>Chaetothyriales</taxon>
        <taxon>Herpotrichiellaceae</taxon>
        <taxon>Exophiala</taxon>
    </lineage>
</organism>
<gene>
    <name evidence="1" type="ORF">PV11_02104</name>
</gene>
<reference evidence="1 2" key="1">
    <citation type="submission" date="2015-01" db="EMBL/GenBank/DDBJ databases">
        <title>The Genome Sequence of Exophiala sideris CBS121828.</title>
        <authorList>
            <consortium name="The Broad Institute Genomics Platform"/>
            <person name="Cuomo C."/>
            <person name="de Hoog S."/>
            <person name="Gorbushina A."/>
            <person name="Stielow B."/>
            <person name="Teixiera M."/>
            <person name="Abouelleil A."/>
            <person name="Chapman S.B."/>
            <person name="Priest M."/>
            <person name="Young S.K."/>
            <person name="Wortman J."/>
            <person name="Nusbaum C."/>
            <person name="Birren B."/>
        </authorList>
    </citation>
    <scope>NUCLEOTIDE SEQUENCE [LARGE SCALE GENOMIC DNA]</scope>
    <source>
        <strain evidence="1 2">CBS 121828</strain>
    </source>
</reference>